<keyword evidence="2" id="KW-1185">Reference proteome</keyword>
<comment type="caution">
    <text evidence="1">The sequence shown here is derived from an EMBL/GenBank/DDBJ whole genome shotgun (WGS) entry which is preliminary data.</text>
</comment>
<reference evidence="1" key="1">
    <citation type="submission" date="2023-01" db="EMBL/GenBank/DDBJ databases">
        <title>Metagenome sequencing of chrysophaentin producing Chrysophaeum taylorii.</title>
        <authorList>
            <person name="Davison J."/>
            <person name="Bewley C."/>
        </authorList>
    </citation>
    <scope>NUCLEOTIDE SEQUENCE</scope>
    <source>
        <strain evidence="1">NIES-1699</strain>
    </source>
</reference>
<gene>
    <name evidence="1" type="ORF">CTAYLR_005127</name>
</gene>
<organism evidence="1 2">
    <name type="scientific">Chrysophaeum taylorii</name>
    <dbReference type="NCBI Taxonomy" id="2483200"/>
    <lineage>
        <taxon>Eukaryota</taxon>
        <taxon>Sar</taxon>
        <taxon>Stramenopiles</taxon>
        <taxon>Ochrophyta</taxon>
        <taxon>Pelagophyceae</taxon>
        <taxon>Pelagomonadales</taxon>
        <taxon>Pelagomonadaceae</taxon>
        <taxon>Chrysophaeum</taxon>
    </lineage>
</organism>
<dbReference type="InterPro" id="IPR027417">
    <property type="entry name" value="P-loop_NTPase"/>
</dbReference>
<accession>A0AAD7XPG2</accession>
<dbReference type="Proteomes" id="UP001230188">
    <property type="component" value="Unassembled WGS sequence"/>
</dbReference>
<dbReference type="SUPFAM" id="SSF52540">
    <property type="entry name" value="P-loop containing nucleoside triphosphate hydrolases"/>
    <property type="match status" value="1"/>
</dbReference>
<dbReference type="AlphaFoldDB" id="A0AAD7XPG2"/>
<evidence type="ECO:0000313" key="2">
    <source>
        <dbReference type="Proteomes" id="UP001230188"/>
    </source>
</evidence>
<sequence length="210" mass="24401">MNMSHTSRPQRFVLMSTQKSGTNFVQGILGSRRDVTAMNELFLPTETCKVGMTNLTAQERLDLIYGISDWSHYYKEDTYSAQHCVRRRPYDRSHKLGDLMGLLQAQSAVGFEWQRSSTPPCWAYQLDDLIPYFKRHKIRAIVLERHNEVAHYIAEPALLKNPDEDMVVGIDVKIDMLKKSARQRRSQYDAAILRLRRAKIPTFTSSTFWD</sequence>
<proteinExistence type="predicted"/>
<protein>
    <submittedName>
        <fullName evidence="1">Uncharacterized protein</fullName>
    </submittedName>
</protein>
<name>A0AAD7XPG2_9STRA</name>
<dbReference type="Gene3D" id="3.40.50.300">
    <property type="entry name" value="P-loop containing nucleotide triphosphate hydrolases"/>
    <property type="match status" value="1"/>
</dbReference>
<dbReference type="EMBL" id="JAQMWT010000350">
    <property type="protein sequence ID" value="KAJ8603510.1"/>
    <property type="molecule type" value="Genomic_DNA"/>
</dbReference>
<evidence type="ECO:0000313" key="1">
    <source>
        <dbReference type="EMBL" id="KAJ8603510.1"/>
    </source>
</evidence>